<dbReference type="RefSeq" id="WP_223102429.1">
    <property type="nucleotide sequence ID" value="NZ_CP061913.1"/>
</dbReference>
<comment type="caution">
    <text evidence="2">The sequence shown here is derived from an EMBL/GenBank/DDBJ whole genome shotgun (WGS) entry which is preliminary data.</text>
</comment>
<feature type="transmembrane region" description="Helical" evidence="1">
    <location>
        <begin position="277"/>
        <end position="294"/>
    </location>
</feature>
<feature type="transmembrane region" description="Helical" evidence="1">
    <location>
        <begin position="452"/>
        <end position="471"/>
    </location>
</feature>
<keyword evidence="1" id="KW-0812">Transmembrane</keyword>
<feature type="transmembrane region" description="Helical" evidence="1">
    <location>
        <begin position="198"/>
        <end position="216"/>
    </location>
</feature>
<organism evidence="2 3">
    <name type="scientific">Dactylosporangium vinaceum</name>
    <dbReference type="NCBI Taxonomy" id="53362"/>
    <lineage>
        <taxon>Bacteria</taxon>
        <taxon>Bacillati</taxon>
        <taxon>Actinomycetota</taxon>
        <taxon>Actinomycetes</taxon>
        <taxon>Micromonosporales</taxon>
        <taxon>Micromonosporaceae</taxon>
        <taxon>Dactylosporangium</taxon>
    </lineage>
</organism>
<protein>
    <submittedName>
        <fullName evidence="2">SCO7613 C-terminal domain-containing membrane protein</fullName>
    </submittedName>
</protein>
<feature type="transmembrane region" description="Helical" evidence="1">
    <location>
        <begin position="572"/>
        <end position="591"/>
    </location>
</feature>
<feature type="transmembrane region" description="Helical" evidence="1">
    <location>
        <begin position="884"/>
        <end position="905"/>
    </location>
</feature>
<keyword evidence="3" id="KW-1185">Reference proteome</keyword>
<feature type="transmembrane region" description="Helical" evidence="1">
    <location>
        <begin position="1038"/>
        <end position="1058"/>
    </location>
</feature>
<feature type="transmembrane region" description="Helical" evidence="1">
    <location>
        <begin position="412"/>
        <end position="432"/>
    </location>
</feature>
<feature type="transmembrane region" description="Helical" evidence="1">
    <location>
        <begin position="1114"/>
        <end position="1131"/>
    </location>
</feature>
<feature type="transmembrane region" description="Helical" evidence="1">
    <location>
        <begin position="301"/>
        <end position="321"/>
    </location>
</feature>
<accession>A0ABV5MMU2</accession>
<feature type="transmembrane region" description="Helical" evidence="1">
    <location>
        <begin position="476"/>
        <end position="493"/>
    </location>
</feature>
<feature type="transmembrane region" description="Helical" evidence="1">
    <location>
        <begin position="228"/>
        <end position="248"/>
    </location>
</feature>
<feature type="transmembrane region" description="Helical" evidence="1">
    <location>
        <begin position="911"/>
        <end position="930"/>
    </location>
</feature>
<feature type="transmembrane region" description="Helical" evidence="1">
    <location>
        <begin position="942"/>
        <end position="969"/>
    </location>
</feature>
<feature type="transmembrane region" description="Helical" evidence="1">
    <location>
        <begin position="139"/>
        <end position="163"/>
    </location>
</feature>
<feature type="transmembrane region" description="Helical" evidence="1">
    <location>
        <begin position="845"/>
        <end position="872"/>
    </location>
</feature>
<evidence type="ECO:0000256" key="1">
    <source>
        <dbReference type="SAM" id="Phobius"/>
    </source>
</evidence>
<feature type="transmembrane region" description="Helical" evidence="1">
    <location>
        <begin position="1012"/>
        <end position="1029"/>
    </location>
</feature>
<dbReference type="NCBIfam" id="NF047321">
    <property type="entry name" value="SCO7613_CTERM"/>
    <property type="match status" value="1"/>
</dbReference>
<proteinExistence type="predicted"/>
<reference evidence="2 3" key="1">
    <citation type="submission" date="2024-09" db="EMBL/GenBank/DDBJ databases">
        <authorList>
            <person name="Sun Q."/>
            <person name="Mori K."/>
        </authorList>
    </citation>
    <scope>NUCLEOTIDE SEQUENCE [LARGE SCALE GENOMIC DNA]</scope>
    <source>
        <strain evidence="2 3">JCM 3307</strain>
    </source>
</reference>
<feature type="transmembrane region" description="Helical" evidence="1">
    <location>
        <begin position="756"/>
        <end position="780"/>
    </location>
</feature>
<feature type="transmembrane region" description="Helical" evidence="1">
    <location>
        <begin position="548"/>
        <end position="565"/>
    </location>
</feature>
<feature type="transmembrane region" description="Helical" evidence="1">
    <location>
        <begin position="792"/>
        <end position="825"/>
    </location>
</feature>
<sequence length="1149" mass="114015">MVSYPCPFCGAPAGLESGCGNCGRPPFPDAAEVVRLNGETQRLHAEVEAARTRLGSAVLRYNETVSRRNQLAARIKAEVAAAAYRRPAPAPAPAAGPAPSTPGFVAAGPVAADAGAPGPDAAGGFARRPEAAPRTVQNLLFILGGLLLGAAAIVFTAVAWASFGVLGRAAVLAVITLVTLAVPPLVERRGLRATAETFAALGLLLVVLDGYAAWYVNLAGLADATIPTTYAGITFAVTAGVAGGYAALTGLRAPRLAAVLAVQPVLPLLALHHGSGATGWALVFAGAAGLNLLLARTVEPLAWFAAGAAALATLPPALHALATVDGVPAAVRIASVMALLAALVVGAGSMHPRTAHPAAGIAVGIVALAGARLVAEVLPHQRYVAFAALALLLIAAAFAVPERFRAGARVGALVVTAAFAAPYALFALLAAGRSAAHALPAWHPDPAGPGRLFDWQEPAALLILAGAFWLALRHRAVLWTALVLLTFAGPACVPGGPALAAAVDGAALVLLTATALLWASHRTLALAAAPVVGAHLAVTGLVSPLATLLTQALLAALATAVAVRATGRAVGLASAAVALLTLPILGAAAFRLSSLGTAASGPIPPALAGATAGLALVVAAAVVLGSRAGNAGTVATATAGAGVTIAAVVQSSANGGQTWFGVYGAAALLGVWLASDARAFRKPPTAPAASDHQAAGPVHAVAAVVPALLVLVSLAPAVIEALLRPLTWLGAVWQGAPAGVGLGADGTGWWDGQPPALGAAASAVTLGLLAVLAVLAAGRFGLSRWSLAAPPVLLGAVLGCIAAGAPWPAVPALTLAGGIATAIGAALRKPSPGTVTGALTCWSGIVPGLAGCLAAAWSTLAALGVITVAAAFTGIAGRTITSRMLAWFAAGAGGAWLAFAAGQAADLPLRATAYLVLAAAGAAFAGGFLLRRRPGEGRLLDALAHAVAAVAFLLAVADLAAAAGIAGLWGLALGVRALAGAHRTAHAVAAVVAELVAYELVLVARESTLTEAYTAPIGLAALVAGWLAARRSPGLTSWVAFGPALLFGFLPSLALVVVDEGEPVRRLLLGAAAVAVVLAGARWRLKSPIAAGGAVLAVLAWHEVLLFWDRLPRWAPLAVAGALLVGLAVTYERRLRDLSRLRSAMGRMR</sequence>
<dbReference type="Proteomes" id="UP001589608">
    <property type="component" value="Unassembled WGS sequence"/>
</dbReference>
<evidence type="ECO:0000313" key="2">
    <source>
        <dbReference type="EMBL" id="MFB9450179.1"/>
    </source>
</evidence>
<name>A0ABV5MMU2_9ACTN</name>
<feature type="transmembrane region" description="Helical" evidence="1">
    <location>
        <begin position="358"/>
        <end position="375"/>
    </location>
</feature>
<feature type="transmembrane region" description="Helical" evidence="1">
    <location>
        <begin position="255"/>
        <end position="271"/>
    </location>
</feature>
<feature type="transmembrane region" description="Helical" evidence="1">
    <location>
        <begin position="1064"/>
        <end position="1081"/>
    </location>
</feature>
<feature type="transmembrane region" description="Helical" evidence="1">
    <location>
        <begin position="169"/>
        <end position="186"/>
    </location>
</feature>
<dbReference type="InterPro" id="IPR058062">
    <property type="entry name" value="SCO7613_C"/>
</dbReference>
<feature type="transmembrane region" description="Helical" evidence="1">
    <location>
        <begin position="327"/>
        <end position="346"/>
    </location>
</feature>
<feature type="transmembrane region" description="Helical" evidence="1">
    <location>
        <begin position="1088"/>
        <end position="1108"/>
    </location>
</feature>
<gene>
    <name evidence="2" type="ORF">ACFFTR_44470</name>
</gene>
<feature type="transmembrane region" description="Helical" evidence="1">
    <location>
        <begin position="603"/>
        <end position="624"/>
    </location>
</feature>
<evidence type="ECO:0000313" key="3">
    <source>
        <dbReference type="Proteomes" id="UP001589608"/>
    </source>
</evidence>
<feature type="transmembrane region" description="Helical" evidence="1">
    <location>
        <begin position="698"/>
        <end position="719"/>
    </location>
</feature>
<feature type="transmembrane region" description="Helical" evidence="1">
    <location>
        <begin position="631"/>
        <end position="653"/>
    </location>
</feature>
<feature type="transmembrane region" description="Helical" evidence="1">
    <location>
        <begin position="659"/>
        <end position="677"/>
    </location>
</feature>
<keyword evidence="1" id="KW-0472">Membrane</keyword>
<keyword evidence="1" id="KW-1133">Transmembrane helix</keyword>
<dbReference type="EMBL" id="JBHMCA010000072">
    <property type="protein sequence ID" value="MFB9450179.1"/>
    <property type="molecule type" value="Genomic_DNA"/>
</dbReference>
<feature type="transmembrane region" description="Helical" evidence="1">
    <location>
        <begin position="381"/>
        <end position="400"/>
    </location>
</feature>